<name>A0A0H1BMV3_9EURO</name>
<gene>
    <name evidence="3" type="ORF">EMPG_12149</name>
</gene>
<sequence length="105" mass="11101">MPSSREATHAGSWYSDHEPTLSSQLNKWLSQVPDQLPGLGRLPVPGARIVIAPHAGYAYSGPCAAWAYKALDLSKATNNEYYTENASSSSAPPTTTTSPPSPSPS</sequence>
<dbReference type="PANTHER" id="PTHR11060:SF0">
    <property type="entry name" value="PROTEIN MEMO1"/>
    <property type="match status" value="1"/>
</dbReference>
<dbReference type="InterPro" id="IPR002737">
    <property type="entry name" value="MEMO1_fam"/>
</dbReference>
<keyword evidence="4" id="KW-1185">Reference proteome</keyword>
<evidence type="ECO:0000256" key="2">
    <source>
        <dbReference type="SAM" id="MobiDB-lite"/>
    </source>
</evidence>
<dbReference type="PANTHER" id="PTHR11060">
    <property type="entry name" value="PROTEIN MEMO1"/>
    <property type="match status" value="1"/>
</dbReference>
<protein>
    <recommendedName>
        <fullName evidence="5">AmmeMemoRadiSam system protein B</fullName>
    </recommendedName>
</protein>
<reference evidence="4" key="1">
    <citation type="journal article" date="2015" name="PLoS Genet.">
        <title>The dynamic genome and transcriptome of the human fungal pathogen Blastomyces and close relative Emmonsia.</title>
        <authorList>
            <person name="Munoz J.F."/>
            <person name="Gauthier G.M."/>
            <person name="Desjardins C.A."/>
            <person name="Gallo J.E."/>
            <person name="Holder J."/>
            <person name="Sullivan T.D."/>
            <person name="Marty A.J."/>
            <person name="Carmen J.C."/>
            <person name="Chen Z."/>
            <person name="Ding L."/>
            <person name="Gujja S."/>
            <person name="Magrini V."/>
            <person name="Misas E."/>
            <person name="Mitreva M."/>
            <person name="Priest M."/>
            <person name="Saif S."/>
            <person name="Whiston E.A."/>
            <person name="Young S."/>
            <person name="Zeng Q."/>
            <person name="Goldman W.E."/>
            <person name="Mardis E.R."/>
            <person name="Taylor J.W."/>
            <person name="McEwen J.G."/>
            <person name="Clay O.K."/>
            <person name="Klein B.S."/>
            <person name="Cuomo C.A."/>
        </authorList>
    </citation>
    <scope>NUCLEOTIDE SEQUENCE [LARGE SCALE GENOMIC DNA]</scope>
    <source>
        <strain evidence="4">UAMH 139</strain>
    </source>
</reference>
<dbReference type="Gene3D" id="3.40.830.10">
    <property type="entry name" value="LigB-like"/>
    <property type="match status" value="1"/>
</dbReference>
<evidence type="ECO:0008006" key="5">
    <source>
        <dbReference type="Google" id="ProtNLM"/>
    </source>
</evidence>
<comment type="caution">
    <text evidence="3">The sequence shown here is derived from an EMBL/GenBank/DDBJ whole genome shotgun (WGS) entry which is preliminary data.</text>
</comment>
<dbReference type="Pfam" id="PF01875">
    <property type="entry name" value="Memo"/>
    <property type="match status" value="1"/>
</dbReference>
<dbReference type="NCBIfam" id="TIGR04336">
    <property type="entry name" value="AmmeMemoSam_B"/>
    <property type="match status" value="1"/>
</dbReference>
<dbReference type="Proteomes" id="UP000053573">
    <property type="component" value="Unassembled WGS sequence"/>
</dbReference>
<feature type="region of interest" description="Disordered" evidence="2">
    <location>
        <begin position="82"/>
        <end position="105"/>
    </location>
</feature>
<dbReference type="EMBL" id="LDEV01000658">
    <property type="protein sequence ID" value="KLJ12849.1"/>
    <property type="molecule type" value="Genomic_DNA"/>
</dbReference>
<comment type="similarity">
    <text evidence="1">Belongs to the MEMO1 family.</text>
</comment>
<evidence type="ECO:0000313" key="4">
    <source>
        <dbReference type="Proteomes" id="UP000053573"/>
    </source>
</evidence>
<evidence type="ECO:0000313" key="3">
    <source>
        <dbReference type="EMBL" id="KLJ12849.1"/>
    </source>
</evidence>
<feature type="compositionally biased region" description="Low complexity" evidence="2">
    <location>
        <begin position="86"/>
        <end position="98"/>
    </location>
</feature>
<proteinExistence type="inferred from homology"/>
<dbReference type="OrthoDB" id="417112at2759"/>
<organism evidence="3 4">
    <name type="scientific">Blastomyces silverae</name>
    <dbReference type="NCBI Taxonomy" id="2060906"/>
    <lineage>
        <taxon>Eukaryota</taxon>
        <taxon>Fungi</taxon>
        <taxon>Dikarya</taxon>
        <taxon>Ascomycota</taxon>
        <taxon>Pezizomycotina</taxon>
        <taxon>Eurotiomycetes</taxon>
        <taxon>Eurotiomycetidae</taxon>
        <taxon>Onygenales</taxon>
        <taxon>Ajellomycetaceae</taxon>
        <taxon>Blastomyces</taxon>
    </lineage>
</organism>
<accession>A0A0H1BMV3</accession>
<dbReference type="STRING" id="2060906.A0A0H1BMV3"/>
<dbReference type="AlphaFoldDB" id="A0A0H1BMV3"/>
<evidence type="ECO:0000256" key="1">
    <source>
        <dbReference type="ARBA" id="ARBA00006315"/>
    </source>
</evidence>